<dbReference type="AlphaFoldDB" id="A0A699TPD3"/>
<proteinExistence type="predicted"/>
<accession>A0A699TPD3</accession>
<gene>
    <name evidence="2" type="ORF">Tci_883007</name>
</gene>
<dbReference type="EMBL" id="BKCJ011256541">
    <property type="protein sequence ID" value="GFD11038.1"/>
    <property type="molecule type" value="Genomic_DNA"/>
</dbReference>
<evidence type="ECO:0000256" key="1">
    <source>
        <dbReference type="SAM" id="MobiDB-lite"/>
    </source>
</evidence>
<protein>
    <submittedName>
        <fullName evidence="2">Uncharacterized protein</fullName>
    </submittedName>
</protein>
<sequence>MLVQPQAAAKEEDGDDEVPAAPIPPSPTHKPSPPPHEPITTPPQAQPIPPSSPPQAQPTTTYASDMTLINTLMEHVLHCPIRNYYGCSGGCIQTGRRIKAIDADEDITLVDMETEVDLDVELQGRIRKMMIMLLPRKLMLLSPLCLMMR</sequence>
<reference evidence="2" key="1">
    <citation type="journal article" date="2019" name="Sci. Rep.">
        <title>Draft genome of Tanacetum cinerariifolium, the natural source of mosquito coil.</title>
        <authorList>
            <person name="Yamashiro T."/>
            <person name="Shiraishi A."/>
            <person name="Satake H."/>
            <person name="Nakayama K."/>
        </authorList>
    </citation>
    <scope>NUCLEOTIDE SEQUENCE</scope>
</reference>
<evidence type="ECO:0000313" key="2">
    <source>
        <dbReference type="EMBL" id="GFD11038.1"/>
    </source>
</evidence>
<feature type="compositionally biased region" description="Pro residues" evidence="1">
    <location>
        <begin position="21"/>
        <end position="56"/>
    </location>
</feature>
<organism evidence="2">
    <name type="scientific">Tanacetum cinerariifolium</name>
    <name type="common">Dalmatian daisy</name>
    <name type="synonym">Chrysanthemum cinerariifolium</name>
    <dbReference type="NCBI Taxonomy" id="118510"/>
    <lineage>
        <taxon>Eukaryota</taxon>
        <taxon>Viridiplantae</taxon>
        <taxon>Streptophyta</taxon>
        <taxon>Embryophyta</taxon>
        <taxon>Tracheophyta</taxon>
        <taxon>Spermatophyta</taxon>
        <taxon>Magnoliopsida</taxon>
        <taxon>eudicotyledons</taxon>
        <taxon>Gunneridae</taxon>
        <taxon>Pentapetalae</taxon>
        <taxon>asterids</taxon>
        <taxon>campanulids</taxon>
        <taxon>Asterales</taxon>
        <taxon>Asteraceae</taxon>
        <taxon>Asteroideae</taxon>
        <taxon>Anthemideae</taxon>
        <taxon>Anthemidinae</taxon>
        <taxon>Tanacetum</taxon>
    </lineage>
</organism>
<feature type="non-terminal residue" evidence="2">
    <location>
        <position position="149"/>
    </location>
</feature>
<comment type="caution">
    <text evidence="2">The sequence shown here is derived from an EMBL/GenBank/DDBJ whole genome shotgun (WGS) entry which is preliminary data.</text>
</comment>
<name>A0A699TPD3_TANCI</name>
<feature type="region of interest" description="Disordered" evidence="1">
    <location>
        <begin position="1"/>
        <end position="63"/>
    </location>
</feature>
<feature type="non-terminal residue" evidence="2">
    <location>
        <position position="1"/>
    </location>
</feature>